<name>A0A495VTR7_9PSEU</name>
<keyword evidence="5" id="KW-1185">Reference proteome</keyword>
<feature type="region of interest" description="Disordered" evidence="1">
    <location>
        <begin position="37"/>
        <end position="116"/>
    </location>
</feature>
<keyword evidence="2" id="KW-0472">Membrane</keyword>
<feature type="transmembrane region" description="Helical" evidence="2">
    <location>
        <begin position="15"/>
        <end position="36"/>
    </location>
</feature>
<accession>A0A495VTR7</accession>
<protein>
    <submittedName>
        <fullName evidence="4">LytR cell envelope-related transcriptional attenuator</fullName>
    </submittedName>
</protein>
<keyword evidence="2" id="KW-1133">Transmembrane helix</keyword>
<gene>
    <name evidence="4" type="ORF">C8E97_0779</name>
</gene>
<sequence length="214" mass="21430">MTNPEPPGTARPARAAGYALLGVAVVALVIGVVSLFTGGDGGDVGAQTGTPTSGESAAPPSGQSPNPPSDQSQATTGTSPDPGSTTTRSSTAPTTSTAPAGSPSTTGAPPPVTVPARPQVRVYNNSTIGGLAAKASDDVRRAGWEVAEVGNYPQGQIPTTTVYFRPGTEEEASAQLLAQALRAEVKPRFEGIEDAHAGIIVIVTNDYRGPGGKV</sequence>
<evidence type="ECO:0000256" key="2">
    <source>
        <dbReference type="SAM" id="Phobius"/>
    </source>
</evidence>
<reference evidence="4 5" key="1">
    <citation type="submission" date="2018-10" db="EMBL/GenBank/DDBJ databases">
        <title>Sequencing the genomes of 1000 actinobacteria strains.</title>
        <authorList>
            <person name="Klenk H.-P."/>
        </authorList>
    </citation>
    <scope>NUCLEOTIDE SEQUENCE [LARGE SCALE GENOMIC DNA]</scope>
    <source>
        <strain evidence="4 5">DSM 43800</strain>
    </source>
</reference>
<comment type="caution">
    <text evidence="4">The sequence shown here is derived from an EMBL/GenBank/DDBJ whole genome shotgun (WGS) entry which is preliminary data.</text>
</comment>
<dbReference type="InterPro" id="IPR027381">
    <property type="entry name" value="LytR/CpsA/Psr_C"/>
</dbReference>
<dbReference type="Gene3D" id="3.30.70.2390">
    <property type="match status" value="1"/>
</dbReference>
<keyword evidence="2" id="KW-0812">Transmembrane</keyword>
<evidence type="ECO:0000259" key="3">
    <source>
        <dbReference type="Pfam" id="PF13399"/>
    </source>
</evidence>
<dbReference type="OrthoDB" id="4427486at2"/>
<feature type="compositionally biased region" description="Polar residues" evidence="1">
    <location>
        <begin position="51"/>
        <end position="74"/>
    </location>
</feature>
<evidence type="ECO:0000313" key="4">
    <source>
        <dbReference type="EMBL" id="RKT52270.1"/>
    </source>
</evidence>
<feature type="domain" description="LytR/CpsA/Psr regulator C-terminal" evidence="3">
    <location>
        <begin position="119"/>
        <end position="207"/>
    </location>
</feature>
<dbReference type="EMBL" id="RBXO01000001">
    <property type="protein sequence ID" value="RKT52270.1"/>
    <property type="molecule type" value="Genomic_DNA"/>
</dbReference>
<proteinExistence type="predicted"/>
<organism evidence="4 5">
    <name type="scientific">Saccharothrix australiensis</name>
    <dbReference type="NCBI Taxonomy" id="2072"/>
    <lineage>
        <taxon>Bacteria</taxon>
        <taxon>Bacillati</taxon>
        <taxon>Actinomycetota</taxon>
        <taxon>Actinomycetes</taxon>
        <taxon>Pseudonocardiales</taxon>
        <taxon>Pseudonocardiaceae</taxon>
        <taxon>Saccharothrix</taxon>
    </lineage>
</organism>
<dbReference type="AlphaFoldDB" id="A0A495VTR7"/>
<dbReference type="Pfam" id="PF13399">
    <property type="entry name" value="LytR_C"/>
    <property type="match status" value="1"/>
</dbReference>
<evidence type="ECO:0000313" key="5">
    <source>
        <dbReference type="Proteomes" id="UP000282084"/>
    </source>
</evidence>
<feature type="compositionally biased region" description="Low complexity" evidence="1">
    <location>
        <begin position="75"/>
        <end position="107"/>
    </location>
</feature>
<dbReference type="Proteomes" id="UP000282084">
    <property type="component" value="Unassembled WGS sequence"/>
</dbReference>
<dbReference type="RefSeq" id="WP_121001693.1">
    <property type="nucleotide sequence ID" value="NZ_RBXO01000001.1"/>
</dbReference>
<evidence type="ECO:0000256" key="1">
    <source>
        <dbReference type="SAM" id="MobiDB-lite"/>
    </source>
</evidence>